<dbReference type="PANTHER" id="PTHR34223:SF101">
    <property type="entry name" value="F-BOX DOMAIN-CONTAINING PROTEIN"/>
    <property type="match status" value="1"/>
</dbReference>
<keyword evidence="1" id="KW-0175">Coiled coil</keyword>
<dbReference type="AlphaFoldDB" id="A0A2U1NKJ2"/>
<dbReference type="InterPro" id="IPR053781">
    <property type="entry name" value="F-box_AtFBL13-like"/>
</dbReference>
<evidence type="ECO:0000259" key="2">
    <source>
        <dbReference type="PROSITE" id="PS50181"/>
    </source>
</evidence>
<gene>
    <name evidence="3" type="ORF">CTI12_AA137860</name>
</gene>
<dbReference type="PANTHER" id="PTHR34223">
    <property type="entry name" value="OS11G0201299 PROTEIN"/>
    <property type="match status" value="1"/>
</dbReference>
<proteinExistence type="predicted"/>
<dbReference type="SUPFAM" id="SSF81383">
    <property type="entry name" value="F-box domain"/>
    <property type="match status" value="1"/>
</dbReference>
<sequence>MVENQKAQQETKTQWRERLSHIGSYWKDLSEWHEQVNKKVCRIIKKSQKIEILLRKTPTSKRVMMQSIFARLGAEADTIIDNMIDHMRINSGFIERFVKCILSHNVQQVDVECLYRNGSPYMIKDDSHLLIEHLISAPNLISLIYEGYDPLHLSTDGFHSLEKVDLYICSISQDAAEALEIVRLFQQIQSVKFLRLNLEILEPTLYFWSYRRSNGKIKSGEIMDSRHGEARMNVGNDRLSNLPDDLIHKILSLVDIKLVVQTSALSSRWRFIWTSMPYLNFSTEDFFTLPKFSKFVTHLLSRRNNIDVFSVKLRFRGKSLKHLSLTKEFDRRGSCRKSKELLTTANLELPALTTLYIDYVTLCCDDSSDNSTGLFSKCPKLENLTLNFKTIGMNGLSICHPRLTNLTLGNRNWPFFAVNVAAPQLQNLTIDDWSREHLYSIYAPDLVSLVYKGSCPLQFSTNGFHALEKADVDIFSSPGEKVHHIVHLLQQLHNVRFLTLNLHTVKLLALFVELFSNLPSPFTNLKRLKIYPQYPDEEVTLCTEVKNFLLDSSPSATLILVSHEEIKAQDLMKQLQVLLKEYKENIETNMAQMEQPKAKTQWNFGGRMAEIEGYWEDLNVQFEKGKEKTQRVISKLRKIEELLTKVHIPPRAKMQAKFYSLWAEADIIMTNMIHCMKIQFDKKPTPPNVYFYELATTSQPSS</sequence>
<feature type="coiled-coil region" evidence="1">
    <location>
        <begin position="561"/>
        <end position="592"/>
    </location>
</feature>
<dbReference type="Proteomes" id="UP000245207">
    <property type="component" value="Unassembled WGS sequence"/>
</dbReference>
<evidence type="ECO:0000313" key="4">
    <source>
        <dbReference type="Proteomes" id="UP000245207"/>
    </source>
</evidence>
<dbReference type="InterPro" id="IPR001810">
    <property type="entry name" value="F-box_dom"/>
</dbReference>
<dbReference type="PROSITE" id="PS50181">
    <property type="entry name" value="FBOX"/>
    <property type="match status" value="1"/>
</dbReference>
<dbReference type="SMART" id="SM00256">
    <property type="entry name" value="FBOX"/>
    <property type="match status" value="1"/>
</dbReference>
<keyword evidence="4" id="KW-1185">Reference proteome</keyword>
<dbReference type="Gene3D" id="3.80.10.10">
    <property type="entry name" value="Ribonuclease Inhibitor"/>
    <property type="match status" value="1"/>
</dbReference>
<name>A0A2U1NKJ2_ARTAN</name>
<reference evidence="3 4" key="1">
    <citation type="journal article" date="2018" name="Mol. Plant">
        <title>The genome of Artemisia annua provides insight into the evolution of Asteraceae family and artemisinin biosynthesis.</title>
        <authorList>
            <person name="Shen Q."/>
            <person name="Zhang L."/>
            <person name="Liao Z."/>
            <person name="Wang S."/>
            <person name="Yan T."/>
            <person name="Shi P."/>
            <person name="Liu M."/>
            <person name="Fu X."/>
            <person name="Pan Q."/>
            <person name="Wang Y."/>
            <person name="Lv Z."/>
            <person name="Lu X."/>
            <person name="Zhang F."/>
            <person name="Jiang W."/>
            <person name="Ma Y."/>
            <person name="Chen M."/>
            <person name="Hao X."/>
            <person name="Li L."/>
            <person name="Tang Y."/>
            <person name="Lv G."/>
            <person name="Zhou Y."/>
            <person name="Sun X."/>
            <person name="Brodelius P.E."/>
            <person name="Rose J.K.C."/>
            <person name="Tang K."/>
        </authorList>
    </citation>
    <scope>NUCLEOTIDE SEQUENCE [LARGE SCALE GENOMIC DNA]</scope>
    <source>
        <strain evidence="4">cv. Huhao1</strain>
        <tissue evidence="3">Leaf</tissue>
    </source>
</reference>
<dbReference type="InterPro" id="IPR053197">
    <property type="entry name" value="F-box_SCFL_complex_component"/>
</dbReference>
<evidence type="ECO:0000313" key="3">
    <source>
        <dbReference type="EMBL" id="PWA74019.1"/>
    </source>
</evidence>
<feature type="domain" description="F-box" evidence="2">
    <location>
        <begin position="236"/>
        <end position="284"/>
    </location>
</feature>
<dbReference type="InterPro" id="IPR032675">
    <property type="entry name" value="LRR_dom_sf"/>
</dbReference>
<comment type="caution">
    <text evidence="3">The sequence shown here is derived from an EMBL/GenBank/DDBJ whole genome shotgun (WGS) entry which is preliminary data.</text>
</comment>
<dbReference type="CDD" id="cd22160">
    <property type="entry name" value="F-box_AtFBL13-like"/>
    <property type="match status" value="1"/>
</dbReference>
<dbReference type="OrthoDB" id="1848700at2759"/>
<protein>
    <submittedName>
        <fullName evidence="3">F-box domain, Leucine-rich repeat domain, L domain-like protein</fullName>
    </submittedName>
</protein>
<dbReference type="Pfam" id="PF00646">
    <property type="entry name" value="F-box"/>
    <property type="match status" value="1"/>
</dbReference>
<dbReference type="Gene3D" id="1.20.1280.50">
    <property type="match status" value="1"/>
</dbReference>
<dbReference type="STRING" id="35608.A0A2U1NKJ2"/>
<organism evidence="3 4">
    <name type="scientific">Artemisia annua</name>
    <name type="common">Sweet wormwood</name>
    <dbReference type="NCBI Taxonomy" id="35608"/>
    <lineage>
        <taxon>Eukaryota</taxon>
        <taxon>Viridiplantae</taxon>
        <taxon>Streptophyta</taxon>
        <taxon>Embryophyta</taxon>
        <taxon>Tracheophyta</taxon>
        <taxon>Spermatophyta</taxon>
        <taxon>Magnoliopsida</taxon>
        <taxon>eudicotyledons</taxon>
        <taxon>Gunneridae</taxon>
        <taxon>Pentapetalae</taxon>
        <taxon>asterids</taxon>
        <taxon>campanulids</taxon>
        <taxon>Asterales</taxon>
        <taxon>Asteraceae</taxon>
        <taxon>Asteroideae</taxon>
        <taxon>Anthemideae</taxon>
        <taxon>Artemisiinae</taxon>
        <taxon>Artemisia</taxon>
    </lineage>
</organism>
<dbReference type="EMBL" id="PKPP01002637">
    <property type="protein sequence ID" value="PWA74019.1"/>
    <property type="molecule type" value="Genomic_DNA"/>
</dbReference>
<accession>A0A2U1NKJ2</accession>
<dbReference type="InterPro" id="IPR036047">
    <property type="entry name" value="F-box-like_dom_sf"/>
</dbReference>
<evidence type="ECO:0000256" key="1">
    <source>
        <dbReference type="SAM" id="Coils"/>
    </source>
</evidence>